<dbReference type="GO" id="GO:0008240">
    <property type="term" value="F:tripeptidyl-peptidase activity"/>
    <property type="evidence" value="ECO:0007669"/>
    <property type="project" value="TreeGrafter"/>
</dbReference>
<dbReference type="Gene3D" id="2.60.40.3170">
    <property type="match status" value="1"/>
</dbReference>
<keyword evidence="4" id="KW-0720">Serine protease</keyword>
<dbReference type="SUPFAM" id="SSF52743">
    <property type="entry name" value="Subtilisin-like"/>
    <property type="match status" value="1"/>
</dbReference>
<evidence type="ECO:0000256" key="1">
    <source>
        <dbReference type="ARBA" id="ARBA00011073"/>
    </source>
</evidence>
<gene>
    <name evidence="10" type="ORF">ONB1V03_LOCUS2774</name>
</gene>
<dbReference type="GO" id="GO:0004252">
    <property type="term" value="F:serine-type endopeptidase activity"/>
    <property type="evidence" value="ECO:0007669"/>
    <property type="project" value="InterPro"/>
</dbReference>
<evidence type="ECO:0000313" key="10">
    <source>
        <dbReference type="EMBL" id="CAD7640826.1"/>
    </source>
</evidence>
<name>A0A7R9LH52_9ACAR</name>
<comment type="caution">
    <text evidence="5">Lacks conserved residue(s) required for the propagation of feature annotation.</text>
</comment>
<evidence type="ECO:0000259" key="7">
    <source>
        <dbReference type="Pfam" id="PF12580"/>
    </source>
</evidence>
<protein>
    <recommendedName>
        <fullName evidence="12">Tripeptidyl-peptidase 2</fullName>
    </recommendedName>
</protein>
<evidence type="ECO:0000256" key="2">
    <source>
        <dbReference type="ARBA" id="ARBA00022670"/>
    </source>
</evidence>
<dbReference type="GO" id="GO:0006508">
    <property type="term" value="P:proteolysis"/>
    <property type="evidence" value="ECO:0007669"/>
    <property type="project" value="UniProtKB-KW"/>
</dbReference>
<dbReference type="PANTHER" id="PTHR43806:SF14">
    <property type="entry name" value="TRIPEPTIDYL-PEPTIDASE 2"/>
    <property type="match status" value="1"/>
</dbReference>
<organism evidence="10">
    <name type="scientific">Oppiella nova</name>
    <dbReference type="NCBI Taxonomy" id="334625"/>
    <lineage>
        <taxon>Eukaryota</taxon>
        <taxon>Metazoa</taxon>
        <taxon>Ecdysozoa</taxon>
        <taxon>Arthropoda</taxon>
        <taxon>Chelicerata</taxon>
        <taxon>Arachnida</taxon>
        <taxon>Acari</taxon>
        <taxon>Acariformes</taxon>
        <taxon>Sarcoptiformes</taxon>
        <taxon>Oribatida</taxon>
        <taxon>Brachypylina</taxon>
        <taxon>Oppioidea</taxon>
        <taxon>Oppiidae</taxon>
        <taxon>Oppiella</taxon>
    </lineage>
</organism>
<dbReference type="OrthoDB" id="6424942at2759"/>
<dbReference type="PANTHER" id="PTHR43806">
    <property type="entry name" value="PEPTIDASE S8"/>
    <property type="match status" value="1"/>
</dbReference>
<keyword evidence="11" id="KW-1185">Reference proteome</keyword>
<dbReference type="EMBL" id="OC915524">
    <property type="protein sequence ID" value="CAD7640826.1"/>
    <property type="molecule type" value="Genomic_DNA"/>
</dbReference>
<dbReference type="InterPro" id="IPR050131">
    <property type="entry name" value="Peptidase_S8_subtilisin-like"/>
</dbReference>
<dbReference type="InterPro" id="IPR023828">
    <property type="entry name" value="Peptidase_S8_Ser-AS"/>
</dbReference>
<feature type="domain" description="Tripeptidyl-peptidase II first Ig-like" evidence="9">
    <location>
        <begin position="168"/>
        <end position="278"/>
    </location>
</feature>
<dbReference type="InterPro" id="IPR046939">
    <property type="entry name" value="TPPII_C_sf"/>
</dbReference>
<dbReference type="Gene3D" id="3.40.50.200">
    <property type="entry name" value="Peptidase S8/S53 domain"/>
    <property type="match status" value="1"/>
</dbReference>
<dbReference type="InterPro" id="IPR048383">
    <property type="entry name" value="TPPII_Ig-like-1"/>
</dbReference>
<dbReference type="Pfam" id="PF12580">
    <property type="entry name" value="TPPII"/>
    <property type="match status" value="1"/>
</dbReference>
<accession>A0A7R9LH52</accession>
<dbReference type="AlphaFoldDB" id="A0A7R9LH52"/>
<evidence type="ECO:0000259" key="6">
    <source>
        <dbReference type="Pfam" id="PF00082"/>
    </source>
</evidence>
<dbReference type="PROSITE" id="PS00138">
    <property type="entry name" value="SUBTILASE_SER"/>
    <property type="match status" value="1"/>
</dbReference>
<evidence type="ECO:0000256" key="5">
    <source>
        <dbReference type="PROSITE-ProRule" id="PRU01240"/>
    </source>
</evidence>
<dbReference type="InterPro" id="IPR022229">
    <property type="entry name" value="TPPII_Ig-like-2"/>
</dbReference>
<dbReference type="Pfam" id="PF21223">
    <property type="entry name" value="TPPII_Ig-like-1"/>
    <property type="match status" value="1"/>
</dbReference>
<reference evidence="10" key="1">
    <citation type="submission" date="2020-11" db="EMBL/GenBank/DDBJ databases">
        <authorList>
            <person name="Tran Van P."/>
        </authorList>
    </citation>
    <scope>NUCLEOTIDE SEQUENCE</scope>
</reference>
<evidence type="ECO:0008006" key="12">
    <source>
        <dbReference type="Google" id="ProtNLM"/>
    </source>
</evidence>
<dbReference type="Gene3D" id="1.25.40.710">
    <property type="match status" value="1"/>
</dbReference>
<dbReference type="Pfam" id="PF00082">
    <property type="entry name" value="Peptidase_S8"/>
    <property type="match status" value="1"/>
</dbReference>
<feature type="domain" description="Peptidase S8/S53" evidence="6">
    <location>
        <begin position="7"/>
        <end position="133"/>
    </location>
</feature>
<dbReference type="Pfam" id="PF12583">
    <property type="entry name" value="TPPII_C"/>
    <property type="match status" value="1"/>
</dbReference>
<sequence>MSEVVNKYGILCVKSAGNLGPSLSTVGMIRTVHSQSFISVGAYVSPDMMTTAYSLNKQIPGLTGDLGVTICAPGGAITSVPTCELSRAQLKDGTSMSAPNCAGCLCLLLSGLKALNVEYSPYSVRRAIENTALKIENFDPLTHGHGLIQVEKAFEHLTHYKDSLEMDVRFHITCGQGLGVYLREAVDVINPSLHVIKVEPIFLNHKQIDNKRKVDFEINLRLICDDEWITCAEFLHMTYTTREVTIRVDPRPLQESSANFAMIKAYDINCVEKGPIYKPGYIWRQFIDIPANVTQMVVRVKNWEPMDEIHCFLQALQVRPLNALSINKMDKGFALKPQNKTKFAFHLKTSRTLEVCFGQSYEVLADNRIQLDVKFYGLQPSLPSITMFSSEMIARIDIQSNFDIEEIRPTITIRNFIQVLMPIDSKLRPLDSRDVIPPAQQLYEGQDVKISSLSLLYGYDLTYGPEYISLVWMIFNSDTKQYIGTGLDLPSSIRLEKGDYIIKVQIKHTLSSQWERLCQLPFHIQYTVNKSLDLYDTYRNAITDSSRRIYWLPLRPDTPTPIFIRALVSYPPDIPITNGAYFTGRMGFANGITRFIAEDFKFKYVVDSQPIVKSGSSATKVDENEAKIPSEDQFSTAVTDLKISWVSKLKGKASEDLFNELLETDKTNVRLLLARIQALDSDSQRSQHLSRQICLANDVLDLCKINDLLLLARIQALDSDSQRSQHFLKTKKSTVLEVLVKKGIAICDLIDAQTKPPVTTGGHIPMFSGDDTSAVDTTTPTTVEGVPQFILSDVNDVYKDICKLVADPYDPKTFKSLEWTHAESHFNRISNAMFPNDYRLF</sequence>
<evidence type="ECO:0000259" key="8">
    <source>
        <dbReference type="Pfam" id="PF12583"/>
    </source>
</evidence>
<dbReference type="Proteomes" id="UP000728032">
    <property type="component" value="Unassembled WGS sequence"/>
</dbReference>
<comment type="similarity">
    <text evidence="1 5">Belongs to the peptidase S8 family.</text>
</comment>
<evidence type="ECO:0000313" key="11">
    <source>
        <dbReference type="Proteomes" id="UP000728032"/>
    </source>
</evidence>
<dbReference type="InterPro" id="IPR046940">
    <property type="entry name" value="TPPII_Ig-like_sf"/>
</dbReference>
<dbReference type="GO" id="GO:0005829">
    <property type="term" value="C:cytosol"/>
    <property type="evidence" value="ECO:0007669"/>
    <property type="project" value="TreeGrafter"/>
</dbReference>
<dbReference type="InterPro" id="IPR036852">
    <property type="entry name" value="Peptidase_S8/S53_dom_sf"/>
</dbReference>
<dbReference type="EMBL" id="CAJPVJ010000699">
    <property type="protein sequence ID" value="CAG2163190.1"/>
    <property type="molecule type" value="Genomic_DNA"/>
</dbReference>
<evidence type="ECO:0000256" key="4">
    <source>
        <dbReference type="ARBA" id="ARBA00022825"/>
    </source>
</evidence>
<keyword evidence="2" id="KW-0645">Protease</keyword>
<evidence type="ECO:0000259" key="9">
    <source>
        <dbReference type="Pfam" id="PF21223"/>
    </source>
</evidence>
<feature type="domain" description="Tripeptidyl peptidase II second Ig-like" evidence="7">
    <location>
        <begin position="402"/>
        <end position="567"/>
    </location>
</feature>
<dbReference type="InterPro" id="IPR022232">
    <property type="entry name" value="TPPII_C_art"/>
</dbReference>
<keyword evidence="3" id="KW-0378">Hydrolase</keyword>
<proteinExistence type="inferred from homology"/>
<evidence type="ECO:0000256" key="3">
    <source>
        <dbReference type="ARBA" id="ARBA00022801"/>
    </source>
</evidence>
<dbReference type="PROSITE" id="PS51892">
    <property type="entry name" value="SUBTILASE"/>
    <property type="match status" value="1"/>
</dbReference>
<dbReference type="InterPro" id="IPR000209">
    <property type="entry name" value="Peptidase_S8/S53_dom"/>
</dbReference>
<feature type="domain" description="Tripeptidyl peptidase II C-terminal" evidence="8">
    <location>
        <begin position="625"/>
        <end position="687"/>
    </location>
</feature>